<sequence>MVKFKLFISAALLLVAAFFQTSAHAQTPQLEVELTLPDLEIQPYHRPYVAVWLETPERKHVTTLALWVQKAEWFKDLRQWWRKAGKSDANFDGISGATKRAGTYTINWQGNDLDGKPVKPGKYLLNIEVVREEGGRDYTRIELDLTKSGKLTIDGKNEFSKSFVTVSTK</sequence>
<dbReference type="Gene3D" id="2.60.40.4070">
    <property type="match status" value="1"/>
</dbReference>
<name>A0A0F9SMC9_9ZZZZ</name>
<organism evidence="1">
    <name type="scientific">marine sediment metagenome</name>
    <dbReference type="NCBI Taxonomy" id="412755"/>
    <lineage>
        <taxon>unclassified sequences</taxon>
        <taxon>metagenomes</taxon>
        <taxon>ecological metagenomes</taxon>
    </lineage>
</organism>
<dbReference type="AlphaFoldDB" id="A0A0F9SMC9"/>
<dbReference type="PIRSF" id="PIRSF014995">
    <property type="entry name" value="UCP014995"/>
    <property type="match status" value="1"/>
</dbReference>
<evidence type="ECO:0008006" key="2">
    <source>
        <dbReference type="Google" id="ProtNLM"/>
    </source>
</evidence>
<protein>
    <recommendedName>
        <fullName evidence="2">DUF2271 domain-containing protein</fullName>
    </recommendedName>
</protein>
<dbReference type="InterPro" id="IPR014469">
    <property type="entry name" value="DUF2271"/>
</dbReference>
<reference evidence="1" key="1">
    <citation type="journal article" date="2015" name="Nature">
        <title>Complex archaea that bridge the gap between prokaryotes and eukaryotes.</title>
        <authorList>
            <person name="Spang A."/>
            <person name="Saw J.H."/>
            <person name="Jorgensen S.L."/>
            <person name="Zaremba-Niedzwiedzka K."/>
            <person name="Martijn J."/>
            <person name="Lind A.E."/>
            <person name="van Eijk R."/>
            <person name="Schleper C."/>
            <person name="Guy L."/>
            <person name="Ettema T.J."/>
        </authorList>
    </citation>
    <scope>NUCLEOTIDE SEQUENCE</scope>
</reference>
<evidence type="ECO:0000313" key="1">
    <source>
        <dbReference type="EMBL" id="KKN70175.1"/>
    </source>
</evidence>
<proteinExistence type="predicted"/>
<dbReference type="Pfam" id="PF10029">
    <property type="entry name" value="DUF2271"/>
    <property type="match status" value="1"/>
</dbReference>
<accession>A0A0F9SMC9</accession>
<dbReference type="EMBL" id="LAZR01000409">
    <property type="protein sequence ID" value="KKN70175.1"/>
    <property type="molecule type" value="Genomic_DNA"/>
</dbReference>
<gene>
    <name evidence="1" type="ORF">LCGC14_0433400</name>
</gene>
<comment type="caution">
    <text evidence="1">The sequence shown here is derived from an EMBL/GenBank/DDBJ whole genome shotgun (WGS) entry which is preliminary data.</text>
</comment>